<dbReference type="NCBIfam" id="TIGR02937">
    <property type="entry name" value="sigma70-ECF"/>
    <property type="match status" value="1"/>
</dbReference>
<evidence type="ECO:0000256" key="4">
    <source>
        <dbReference type="ARBA" id="ARBA00023163"/>
    </source>
</evidence>
<comment type="caution">
    <text evidence="8">The sequence shown here is derived from an EMBL/GenBank/DDBJ whole genome shotgun (WGS) entry which is preliminary data.</text>
</comment>
<dbReference type="InterPro" id="IPR009042">
    <property type="entry name" value="RNA_pol_sigma70_r1_2"/>
</dbReference>
<gene>
    <name evidence="8" type="ORF">EV215_0879</name>
</gene>
<dbReference type="PROSITE" id="PS00716">
    <property type="entry name" value="SIGMA70_2"/>
    <property type="match status" value="1"/>
</dbReference>
<accession>A0AA46I5S5</accession>
<dbReference type="InterPro" id="IPR000943">
    <property type="entry name" value="RNA_pol_sigma70"/>
</dbReference>
<dbReference type="AlphaFoldDB" id="A0AA46I5S5"/>
<dbReference type="Pfam" id="PF04539">
    <property type="entry name" value="Sigma70_r3"/>
    <property type="match status" value="1"/>
</dbReference>
<name>A0AA46I5S5_9FUSO</name>
<dbReference type="Proteomes" id="UP000294678">
    <property type="component" value="Unassembled WGS sequence"/>
</dbReference>
<dbReference type="InterPro" id="IPR036388">
    <property type="entry name" value="WH-like_DNA-bd_sf"/>
</dbReference>
<keyword evidence="2 5" id="KW-0731">Sigma factor</keyword>
<keyword evidence="4 5" id="KW-0804">Transcription</keyword>
<protein>
    <recommendedName>
        <fullName evidence="5">RNA polymerase sigma factor</fullName>
    </recommendedName>
</protein>
<dbReference type="InterPro" id="IPR014284">
    <property type="entry name" value="RNA_pol_sigma-70_dom"/>
</dbReference>
<dbReference type="SUPFAM" id="SSF88659">
    <property type="entry name" value="Sigma3 and sigma4 domains of RNA polymerase sigma factors"/>
    <property type="match status" value="2"/>
</dbReference>
<evidence type="ECO:0000256" key="3">
    <source>
        <dbReference type="ARBA" id="ARBA00023125"/>
    </source>
</evidence>
<dbReference type="PRINTS" id="PR00046">
    <property type="entry name" value="SIGMA70FCT"/>
</dbReference>
<dbReference type="PANTHER" id="PTHR30603:SF47">
    <property type="entry name" value="RNA POLYMERASE SIGMA FACTOR SIGD, CHLOROPLASTIC"/>
    <property type="match status" value="1"/>
</dbReference>
<dbReference type="PROSITE" id="PS00715">
    <property type="entry name" value="SIGMA70_1"/>
    <property type="match status" value="1"/>
</dbReference>
<dbReference type="GO" id="GO:0006352">
    <property type="term" value="P:DNA-templated transcription initiation"/>
    <property type="evidence" value="ECO:0007669"/>
    <property type="project" value="InterPro"/>
</dbReference>
<dbReference type="GO" id="GO:0016987">
    <property type="term" value="F:sigma factor activity"/>
    <property type="evidence" value="ECO:0007669"/>
    <property type="project" value="UniProtKB-KW"/>
</dbReference>
<dbReference type="GO" id="GO:0003677">
    <property type="term" value="F:DNA binding"/>
    <property type="evidence" value="ECO:0007669"/>
    <property type="project" value="UniProtKB-KW"/>
</dbReference>
<dbReference type="RefSeq" id="WP_134112770.1">
    <property type="nucleotide sequence ID" value="NZ_SOBG01000003.1"/>
</dbReference>
<dbReference type="InterPro" id="IPR013325">
    <property type="entry name" value="RNA_pol_sigma_r2"/>
</dbReference>
<dbReference type="Gene3D" id="1.10.601.10">
    <property type="entry name" value="RNA Polymerase Primary Sigma Factor"/>
    <property type="match status" value="1"/>
</dbReference>
<keyword evidence="1 5" id="KW-0805">Transcription regulation</keyword>
<dbReference type="SUPFAM" id="SSF88946">
    <property type="entry name" value="Sigma2 domain of RNA polymerase sigma factors"/>
    <property type="match status" value="1"/>
</dbReference>
<dbReference type="InterPro" id="IPR013324">
    <property type="entry name" value="RNA_pol_sigma_r3/r4-like"/>
</dbReference>
<dbReference type="CDD" id="cd06171">
    <property type="entry name" value="Sigma70_r4"/>
    <property type="match status" value="1"/>
</dbReference>
<feature type="domain" description="RNA polymerase sigma-70" evidence="7">
    <location>
        <begin position="235"/>
        <end position="261"/>
    </location>
</feature>
<proteinExistence type="inferred from homology"/>
<dbReference type="PIRSF" id="PIRSF000770">
    <property type="entry name" value="RNA_pol_sigma-SigE/K"/>
    <property type="match status" value="1"/>
</dbReference>
<comment type="function">
    <text evidence="5">Sigma factors are initiation factors that promote the attachment of RNA polymerase to specific initiation sites and are then released.</text>
</comment>
<organism evidence="8 9">
    <name type="scientific">Hypnocyclicus thermotrophus</name>
    <dbReference type="NCBI Taxonomy" id="1627895"/>
    <lineage>
        <taxon>Bacteria</taxon>
        <taxon>Fusobacteriati</taxon>
        <taxon>Fusobacteriota</taxon>
        <taxon>Fusobacteriia</taxon>
        <taxon>Fusobacteriales</taxon>
        <taxon>Fusobacteriaceae</taxon>
        <taxon>Hypnocyclicus</taxon>
    </lineage>
</organism>
<keyword evidence="9" id="KW-1185">Reference proteome</keyword>
<dbReference type="InterPro" id="IPR007624">
    <property type="entry name" value="RNA_pol_sigma70_r3"/>
</dbReference>
<comment type="similarity">
    <text evidence="5">Belongs to the sigma-70 factor family.</text>
</comment>
<evidence type="ECO:0000259" key="7">
    <source>
        <dbReference type="PROSITE" id="PS00716"/>
    </source>
</evidence>
<keyword evidence="3 5" id="KW-0238">DNA-binding</keyword>
<evidence type="ECO:0000256" key="1">
    <source>
        <dbReference type="ARBA" id="ARBA00023015"/>
    </source>
</evidence>
<dbReference type="PANTHER" id="PTHR30603">
    <property type="entry name" value="RNA POLYMERASE SIGMA FACTOR RPO"/>
    <property type="match status" value="1"/>
</dbReference>
<sequence>MEREKDLVSLYLKDIRKYDILTKEEEFELLKKAQQNDKEAKQKLILSNLRLVVNIAKSYTKKGLSFIDLISEGNFGLIHAIERFDPDRGYRFSTYAVWWIKQAISKAIISKGREIRIPSYKHDLLNKVNKFIMNYITKNSSYPTIQEISKGTELSIEKVEKVMLEFQEMMSLNSVIGEDIYLEDTISDDDEETLEEKIINQIAREEINKILSFLKPREREIIILRYGLEGNEMHTLEEVGRKFNITRERVRQIEKKTLQKLRDKYSDKLKIYLK</sequence>
<evidence type="ECO:0000259" key="6">
    <source>
        <dbReference type="PROSITE" id="PS00715"/>
    </source>
</evidence>
<evidence type="ECO:0000256" key="5">
    <source>
        <dbReference type="RuleBase" id="RU362124"/>
    </source>
</evidence>
<dbReference type="InterPro" id="IPR007627">
    <property type="entry name" value="RNA_pol_sigma70_r2"/>
</dbReference>
<dbReference type="Pfam" id="PF04545">
    <property type="entry name" value="Sigma70_r4"/>
    <property type="match status" value="1"/>
</dbReference>
<dbReference type="EMBL" id="SOBG01000003">
    <property type="protein sequence ID" value="TDT71503.1"/>
    <property type="molecule type" value="Genomic_DNA"/>
</dbReference>
<dbReference type="Pfam" id="PF04542">
    <property type="entry name" value="Sigma70_r2"/>
    <property type="match status" value="1"/>
</dbReference>
<feature type="domain" description="RNA polymerase sigma-70" evidence="6">
    <location>
        <begin position="68"/>
        <end position="81"/>
    </location>
</feature>
<evidence type="ECO:0000313" key="8">
    <source>
        <dbReference type="EMBL" id="TDT71503.1"/>
    </source>
</evidence>
<reference evidence="8 9" key="1">
    <citation type="submission" date="2019-03" db="EMBL/GenBank/DDBJ databases">
        <title>Genomic Encyclopedia of Type Strains, Phase IV (KMG-IV): sequencing the most valuable type-strain genomes for metagenomic binning, comparative biology and taxonomic classification.</title>
        <authorList>
            <person name="Goeker M."/>
        </authorList>
    </citation>
    <scope>NUCLEOTIDE SEQUENCE [LARGE SCALE GENOMIC DNA]</scope>
    <source>
        <strain evidence="8 9">DSM 100055</strain>
    </source>
</reference>
<dbReference type="Pfam" id="PF00140">
    <property type="entry name" value="Sigma70_r1_2"/>
    <property type="match status" value="1"/>
</dbReference>
<dbReference type="Gene3D" id="1.10.10.10">
    <property type="entry name" value="Winged helix-like DNA-binding domain superfamily/Winged helix DNA-binding domain"/>
    <property type="match status" value="2"/>
</dbReference>
<evidence type="ECO:0000313" key="9">
    <source>
        <dbReference type="Proteomes" id="UP000294678"/>
    </source>
</evidence>
<dbReference type="InterPro" id="IPR007630">
    <property type="entry name" value="RNA_pol_sigma70_r4"/>
</dbReference>
<dbReference type="InterPro" id="IPR050239">
    <property type="entry name" value="Sigma-70_RNA_pol_init_factors"/>
</dbReference>
<evidence type="ECO:0000256" key="2">
    <source>
        <dbReference type="ARBA" id="ARBA00023082"/>
    </source>
</evidence>